<feature type="signal peptide" evidence="1">
    <location>
        <begin position="1"/>
        <end position="29"/>
    </location>
</feature>
<evidence type="ECO:0000259" key="2">
    <source>
        <dbReference type="PROSITE" id="PS51352"/>
    </source>
</evidence>
<comment type="caution">
    <text evidence="3">The sequence shown here is derived from an EMBL/GenBank/DDBJ whole genome shotgun (WGS) entry which is preliminary data.</text>
</comment>
<gene>
    <name evidence="3" type="ORF">BDD14_4452</name>
</gene>
<dbReference type="EMBL" id="SHKW01000001">
    <property type="protein sequence ID" value="RZU42854.1"/>
    <property type="molecule type" value="Genomic_DNA"/>
</dbReference>
<dbReference type="SUPFAM" id="SSF52833">
    <property type="entry name" value="Thioredoxin-like"/>
    <property type="match status" value="1"/>
</dbReference>
<dbReference type="InterPro" id="IPR036249">
    <property type="entry name" value="Thioredoxin-like_sf"/>
</dbReference>
<dbReference type="PROSITE" id="PS51352">
    <property type="entry name" value="THIOREDOXIN_2"/>
    <property type="match status" value="1"/>
</dbReference>
<dbReference type="InterPro" id="IPR013766">
    <property type="entry name" value="Thioredoxin_domain"/>
</dbReference>
<feature type="chain" id="PRO_5020220854" evidence="1">
    <location>
        <begin position="30"/>
        <end position="164"/>
    </location>
</feature>
<organism evidence="3 4">
    <name type="scientific">Edaphobacter modestus</name>
    <dbReference type="NCBI Taxonomy" id="388466"/>
    <lineage>
        <taxon>Bacteria</taxon>
        <taxon>Pseudomonadati</taxon>
        <taxon>Acidobacteriota</taxon>
        <taxon>Terriglobia</taxon>
        <taxon>Terriglobales</taxon>
        <taxon>Acidobacteriaceae</taxon>
        <taxon>Edaphobacter</taxon>
    </lineage>
</organism>
<evidence type="ECO:0000256" key="1">
    <source>
        <dbReference type="SAM" id="SignalP"/>
    </source>
</evidence>
<protein>
    <submittedName>
        <fullName evidence="3">Thioredoxin-like protein</fullName>
    </submittedName>
</protein>
<dbReference type="Pfam" id="PF13899">
    <property type="entry name" value="Thioredoxin_7"/>
    <property type="match status" value="1"/>
</dbReference>
<reference evidence="3 4" key="1">
    <citation type="submission" date="2019-02" db="EMBL/GenBank/DDBJ databases">
        <title>Genomic Encyclopedia of Archaeal and Bacterial Type Strains, Phase II (KMG-II): from individual species to whole genera.</title>
        <authorList>
            <person name="Goeker M."/>
        </authorList>
    </citation>
    <scope>NUCLEOTIDE SEQUENCE [LARGE SCALE GENOMIC DNA]</scope>
    <source>
        <strain evidence="3 4">DSM 18101</strain>
    </source>
</reference>
<evidence type="ECO:0000313" key="4">
    <source>
        <dbReference type="Proteomes" id="UP000292958"/>
    </source>
</evidence>
<feature type="domain" description="Thioredoxin" evidence="2">
    <location>
        <begin position="19"/>
        <end position="164"/>
    </location>
</feature>
<accession>A0A4Q7YZB5</accession>
<dbReference type="RefSeq" id="WP_130420968.1">
    <property type="nucleotide sequence ID" value="NZ_SHKW01000001.1"/>
</dbReference>
<keyword evidence="4" id="KW-1185">Reference proteome</keyword>
<proteinExistence type="predicted"/>
<sequence>MLPRSSRFCTGLVTLAFAMAPLSQVPAQMAPPFVKKHLYSSTADPKADIAAALKQAKTQKKRVILDFGGDWCGDCQVLDIYMHQSPNAELLSKHFVVVHIDIGRMDRNVDVAAKYKVPIQKGVPAMAVLDANGKLLYSQENKEFENMRSMRSSDVTEFLNRWKA</sequence>
<dbReference type="Proteomes" id="UP000292958">
    <property type="component" value="Unassembled WGS sequence"/>
</dbReference>
<keyword evidence="1" id="KW-0732">Signal</keyword>
<dbReference type="OrthoDB" id="7629852at2"/>
<evidence type="ECO:0000313" key="3">
    <source>
        <dbReference type="EMBL" id="RZU42854.1"/>
    </source>
</evidence>
<name>A0A4Q7YZB5_9BACT</name>
<dbReference type="Gene3D" id="3.40.30.10">
    <property type="entry name" value="Glutaredoxin"/>
    <property type="match status" value="1"/>
</dbReference>
<dbReference type="AlphaFoldDB" id="A0A4Q7YZB5"/>